<gene>
    <name evidence="1" type="ORF">KFBDDELM_00143</name>
</gene>
<dbReference type="Proteomes" id="UP000606624">
    <property type="component" value="Unassembled WGS sequence"/>
</dbReference>
<evidence type="ECO:0000313" key="2">
    <source>
        <dbReference type="Proteomes" id="UP000606624"/>
    </source>
</evidence>
<protein>
    <submittedName>
        <fullName evidence="1">Uncharacterized protein</fullName>
    </submittedName>
</protein>
<organism evidence="1 2">
    <name type="scientific">Candidatus Argoarchaeum ethanivorans</name>
    <dbReference type="NCBI Taxonomy" id="2608793"/>
    <lineage>
        <taxon>Archaea</taxon>
        <taxon>Methanobacteriati</taxon>
        <taxon>Methanobacteriota</taxon>
        <taxon>Stenosarchaea group</taxon>
        <taxon>Methanomicrobia</taxon>
        <taxon>Methanosarcinales</taxon>
        <taxon>Methanosarcinales incertae sedis</taxon>
        <taxon>GOM Arc I cluster</taxon>
        <taxon>Candidatus Argoarchaeum</taxon>
    </lineage>
</organism>
<proteinExistence type="predicted"/>
<reference evidence="1" key="1">
    <citation type="submission" date="2020-10" db="EMBL/GenBank/DDBJ databases">
        <authorList>
            <person name="Hahn C.J."/>
            <person name="Laso-Perez R."/>
            <person name="Vulcano F."/>
            <person name="Vaziourakis K.-M."/>
            <person name="Stokke R."/>
            <person name="Steen I.H."/>
            <person name="Teske A."/>
            <person name="Boetius A."/>
            <person name="Liebeke M."/>
            <person name="Amann R."/>
            <person name="Knittel K."/>
        </authorList>
    </citation>
    <scope>NUCLEOTIDE SEQUENCE</scope>
    <source>
        <strain evidence="1">Gfbio:e3339647-f889-4370-9287-4fb5cb688e4c:AG392E03_GoMArc1</strain>
    </source>
</reference>
<comment type="caution">
    <text evidence="1">The sequence shown here is derived from an EMBL/GenBank/DDBJ whole genome shotgun (WGS) entry which is preliminary data.</text>
</comment>
<name>A0A811T6R0_9EURY</name>
<accession>A0A811T6R0</accession>
<dbReference type="AlphaFoldDB" id="A0A811T6R0"/>
<sequence>MIKCGFDDMETVSFEKASTNRKKSTRYHQFITSAPDYLENSTKQARVKTLEKQIDQLVHKLYDLPPEEIAIVENFNKRE</sequence>
<evidence type="ECO:0000313" key="1">
    <source>
        <dbReference type="EMBL" id="CAD6490264.1"/>
    </source>
</evidence>
<dbReference type="EMBL" id="CAJHIN010000006">
    <property type="protein sequence ID" value="CAD6490264.1"/>
    <property type="molecule type" value="Genomic_DNA"/>
</dbReference>